<dbReference type="Gene3D" id="3.40.50.10480">
    <property type="entry name" value="Probable brix-domain ribosomal biogenesis protein"/>
    <property type="match status" value="1"/>
</dbReference>
<dbReference type="EMBL" id="CP029289">
    <property type="protein sequence ID" value="AWR94412.1"/>
    <property type="molecule type" value="Genomic_DNA"/>
</dbReference>
<name>A0A2U9IEE2_9CREN</name>
<keyword evidence="3" id="KW-1185">Reference proteome</keyword>
<dbReference type="GO" id="GO:0019843">
    <property type="term" value="F:rRNA binding"/>
    <property type="evidence" value="ECO:0007669"/>
    <property type="project" value="InterPro"/>
</dbReference>
<evidence type="ECO:0000259" key="1">
    <source>
        <dbReference type="PROSITE" id="PS50833"/>
    </source>
</evidence>
<feature type="domain" description="Brix" evidence="1">
    <location>
        <begin position="1"/>
        <end position="144"/>
    </location>
</feature>
<dbReference type="RefSeq" id="WP_110270293.1">
    <property type="nucleotide sequence ID" value="NZ_CP029289.2"/>
</dbReference>
<dbReference type="GO" id="GO:0006364">
    <property type="term" value="P:rRNA processing"/>
    <property type="evidence" value="ECO:0007669"/>
    <property type="project" value="InterPro"/>
</dbReference>
<dbReference type="PROSITE" id="PS50833">
    <property type="entry name" value="BRIX"/>
    <property type="match status" value="1"/>
</dbReference>
<proteinExistence type="predicted"/>
<organism evidence="2 3">
    <name type="scientific">Acidianus brierleyi</name>
    <dbReference type="NCBI Taxonomy" id="41673"/>
    <lineage>
        <taxon>Archaea</taxon>
        <taxon>Thermoproteota</taxon>
        <taxon>Thermoprotei</taxon>
        <taxon>Sulfolobales</taxon>
        <taxon>Sulfolobaceae</taxon>
        <taxon>Acidianus</taxon>
    </lineage>
</organism>
<accession>A0A2U9IEE2</accession>
<dbReference type="AlphaFoldDB" id="A0A2U9IEE2"/>
<dbReference type="GeneID" id="36831922"/>
<dbReference type="KEGG" id="abri:DFR85_07160"/>
<evidence type="ECO:0000313" key="2">
    <source>
        <dbReference type="EMBL" id="AWR94412.1"/>
    </source>
</evidence>
<reference evidence="2 3" key="1">
    <citation type="submission" date="2018-05" db="EMBL/GenBank/DDBJ databases">
        <title>Complete Genome Sequences of Extremely Thermoacidophilic, Metal-Mobilizing Type-Strain Members of the Archaeal Family Sulfolobaceae: Acidianus brierleyi DSM-1651T, Acidianus sulfidivorans DSM-18786T, Metallosphaera hakonensis DSM-7519T, and Metallosphaera prunae DSM-10039T.</title>
        <authorList>
            <person name="Counts J.A."/>
            <person name="Kelly R.M."/>
        </authorList>
    </citation>
    <scope>NUCLEOTIDE SEQUENCE [LARGE SCALE GENOMIC DNA]</scope>
    <source>
        <strain evidence="2 3">DSM 1651</strain>
    </source>
</reference>
<protein>
    <recommendedName>
        <fullName evidence="1">Brix domain-containing protein</fullName>
    </recommendedName>
</protein>
<dbReference type="Proteomes" id="UP000248044">
    <property type="component" value="Chromosome"/>
</dbReference>
<dbReference type="OrthoDB" id="117530at2157"/>
<dbReference type="SUPFAM" id="SSF52954">
    <property type="entry name" value="Class II aaRS ABD-related"/>
    <property type="match status" value="1"/>
</dbReference>
<evidence type="ECO:0000313" key="3">
    <source>
        <dbReference type="Proteomes" id="UP000248044"/>
    </source>
</evidence>
<gene>
    <name evidence="2" type="ORF">DFR85_07160</name>
</gene>
<sequence>MNELELIIPNSLKINRGRQSFKQILHISYDIGARFLLFILTYKGNPSYLELYSISYNAILLKYKFRISSISLVSDIKDKKIPRNPCINKMECTKIMDFITDINLFRLTRCESFLNIIKLSEKECEIYFTDLKGYKIGLSMRLLI</sequence>
<dbReference type="InterPro" id="IPR007109">
    <property type="entry name" value="Brix"/>
</dbReference>